<evidence type="ECO:0000313" key="10">
    <source>
        <dbReference type="Proteomes" id="UP000825729"/>
    </source>
</evidence>
<organism evidence="9 10">
    <name type="scientific">Aristolochia fimbriata</name>
    <name type="common">White veined hardy Dutchman's pipe vine</name>
    <dbReference type="NCBI Taxonomy" id="158543"/>
    <lineage>
        <taxon>Eukaryota</taxon>
        <taxon>Viridiplantae</taxon>
        <taxon>Streptophyta</taxon>
        <taxon>Embryophyta</taxon>
        <taxon>Tracheophyta</taxon>
        <taxon>Spermatophyta</taxon>
        <taxon>Magnoliopsida</taxon>
        <taxon>Magnoliidae</taxon>
        <taxon>Piperales</taxon>
        <taxon>Aristolochiaceae</taxon>
        <taxon>Aristolochia</taxon>
    </lineage>
</organism>
<dbReference type="Gene3D" id="3.30.457.60">
    <property type="match status" value="1"/>
</dbReference>
<reference evidence="9 10" key="1">
    <citation type="submission" date="2021-07" db="EMBL/GenBank/DDBJ databases">
        <title>The Aristolochia fimbriata genome: insights into angiosperm evolution, floral development and chemical biosynthesis.</title>
        <authorList>
            <person name="Jiao Y."/>
        </authorList>
    </citation>
    <scope>NUCLEOTIDE SEQUENCE [LARGE SCALE GENOMIC DNA]</scope>
    <source>
        <strain evidence="9">IBCAS-2021</strain>
        <tissue evidence="9">Leaf</tissue>
    </source>
</reference>
<evidence type="ECO:0000256" key="7">
    <source>
        <dbReference type="SAM" id="Coils"/>
    </source>
</evidence>
<feature type="coiled-coil region" evidence="7">
    <location>
        <begin position="397"/>
        <end position="619"/>
    </location>
</feature>
<keyword evidence="3" id="KW-0132">Cell division</keyword>
<dbReference type="PANTHER" id="PTHR23168">
    <property type="entry name" value="MITOTIC SPINDLE ASSEMBLY CHECKPOINT PROTEIN MAD1 MITOTIC ARREST DEFICIENT-LIKE PROTEIN 1"/>
    <property type="match status" value="1"/>
</dbReference>
<keyword evidence="6" id="KW-0131">Cell cycle</keyword>
<dbReference type="FunFam" id="3.30.457.60:FF:000004">
    <property type="entry name" value="Mitotic spindle checkpoint protein MAD1"/>
    <property type="match status" value="1"/>
</dbReference>
<feature type="region of interest" description="Disordered" evidence="8">
    <location>
        <begin position="177"/>
        <end position="197"/>
    </location>
</feature>
<accession>A0AAV7F9X3</accession>
<dbReference type="AlphaFoldDB" id="A0AAV7F9X3"/>
<evidence type="ECO:0000256" key="1">
    <source>
        <dbReference type="ARBA" id="ARBA00004123"/>
    </source>
</evidence>
<feature type="coiled-coil region" evidence="7">
    <location>
        <begin position="61"/>
        <end position="102"/>
    </location>
</feature>
<keyword evidence="4" id="KW-0498">Mitosis</keyword>
<dbReference type="Proteomes" id="UP000825729">
    <property type="component" value="Unassembled WGS sequence"/>
</dbReference>
<keyword evidence="7" id="KW-0175">Coiled coil</keyword>
<gene>
    <name evidence="9" type="ORF">H6P81_001553</name>
</gene>
<dbReference type="Gene3D" id="1.20.5.170">
    <property type="match status" value="1"/>
</dbReference>
<dbReference type="GO" id="GO:0051315">
    <property type="term" value="P:attachment of mitotic spindle microtubules to kinetochore"/>
    <property type="evidence" value="ECO:0007669"/>
    <property type="project" value="TreeGrafter"/>
</dbReference>
<evidence type="ECO:0008006" key="11">
    <source>
        <dbReference type="Google" id="ProtNLM"/>
    </source>
</evidence>
<dbReference type="EMBL" id="JAINDJ010000002">
    <property type="protein sequence ID" value="KAG9457045.1"/>
    <property type="molecule type" value="Genomic_DNA"/>
</dbReference>
<sequence>MILRTPPPRKRRSVSSEQREESALDMPLVIYEDPVSEPSHEPSHEPSDQMMCTYQCRQMVKSEFLDALDTAEKQVAEYRINLEALNEQLRTSESGRKEFKDQLCVSQQELAAAKGREQALEEQLMKEVHDSQERYKTLLSRFSELEVKLSKETDARKHAETLVSSSEEKMALLEQQMRQLSESSERERKQLNRELSDLKSDSELSISRINVSLQQMECSANNAKKEAELLNKQREELAEQLKERSHQLAKMEQELLSLTAPSDDVAASETQILVKHLQEELRNYETEVREARKLKSYHMNNELLKEKLLEEKRRRERAEEELLKLEEVQMNAKKLEDELLSWKSLLKEIPEVACREDIPKMLGTLQKEVIDNLMKVGEVNAHLKELEVALESSNFTKQLLETENAIMKEKLDNLASEVKRLELMLSSVTEERDQLRKEAMASKIQKGGEVEKGTTNVDLVKMQELESSLAKKESIIRELDDNLREQREIVNSQQHEMQLLHEKLNMEARKMKSLEREGDRLRAEISLLESKLGHGDYSSANTKVLRMVNTFAVDSEAKHMIETLQNQLQKAQAKIRAIEDLKGQTDAGNSIDSHLSETNAQLKAQVATLEKREERYRAVFLDKIQVFRKACCSIFGYEIVMSEYQRSNGIPGTRFTLRSIFAQNDNERLEFDYDSGVTTILVNEYTSQPEISQQVDIFIHKMKSIPAFTANLIIEAFNRHTLC</sequence>
<comment type="similarity">
    <text evidence="2">Belongs to the MAD1 family.</text>
</comment>
<proteinExistence type="inferred from homology"/>
<dbReference type="GO" id="GO:0000776">
    <property type="term" value="C:kinetochore"/>
    <property type="evidence" value="ECO:0007669"/>
    <property type="project" value="TreeGrafter"/>
</dbReference>
<evidence type="ECO:0000256" key="2">
    <source>
        <dbReference type="ARBA" id="ARBA00008029"/>
    </source>
</evidence>
<dbReference type="GO" id="GO:0072686">
    <property type="term" value="C:mitotic spindle"/>
    <property type="evidence" value="ECO:0007669"/>
    <property type="project" value="TreeGrafter"/>
</dbReference>
<evidence type="ECO:0000313" key="9">
    <source>
        <dbReference type="EMBL" id="KAG9457045.1"/>
    </source>
</evidence>
<protein>
    <recommendedName>
        <fullName evidence="11">Mitotic spindle checkpoint protein MAD1</fullName>
    </recommendedName>
</protein>
<evidence type="ECO:0000256" key="8">
    <source>
        <dbReference type="SAM" id="MobiDB-lite"/>
    </source>
</evidence>
<dbReference type="Pfam" id="PF05557">
    <property type="entry name" value="MAD"/>
    <property type="match status" value="1"/>
</dbReference>
<evidence type="ECO:0000256" key="5">
    <source>
        <dbReference type="ARBA" id="ARBA00023242"/>
    </source>
</evidence>
<evidence type="ECO:0000256" key="6">
    <source>
        <dbReference type="ARBA" id="ARBA00023306"/>
    </source>
</evidence>
<evidence type="ECO:0000256" key="3">
    <source>
        <dbReference type="ARBA" id="ARBA00022618"/>
    </source>
</evidence>
<keyword evidence="10" id="KW-1185">Reference proteome</keyword>
<keyword evidence="5" id="KW-0539">Nucleus</keyword>
<dbReference type="GO" id="GO:0007094">
    <property type="term" value="P:mitotic spindle assembly checkpoint signaling"/>
    <property type="evidence" value="ECO:0007669"/>
    <property type="project" value="InterPro"/>
</dbReference>
<comment type="subcellular location">
    <subcellularLocation>
        <location evidence="1">Nucleus</location>
    </subcellularLocation>
</comment>
<feature type="compositionally biased region" description="Basic and acidic residues" evidence="8">
    <location>
        <begin position="38"/>
        <end position="47"/>
    </location>
</feature>
<feature type="compositionally biased region" description="Basic and acidic residues" evidence="8">
    <location>
        <begin position="183"/>
        <end position="197"/>
    </location>
</feature>
<dbReference type="InterPro" id="IPR008672">
    <property type="entry name" value="Mad1"/>
</dbReference>
<name>A0AAV7F9X3_ARIFI</name>
<dbReference type="PANTHER" id="PTHR23168:SF0">
    <property type="entry name" value="MITOTIC SPINDLE ASSEMBLY CHECKPOINT PROTEIN MAD1"/>
    <property type="match status" value="1"/>
</dbReference>
<evidence type="ECO:0000256" key="4">
    <source>
        <dbReference type="ARBA" id="ARBA00022776"/>
    </source>
</evidence>
<feature type="region of interest" description="Disordered" evidence="8">
    <location>
        <begin position="1"/>
        <end position="48"/>
    </location>
</feature>
<comment type="caution">
    <text evidence="9">The sequence shown here is derived from an EMBL/GenBank/DDBJ whole genome shotgun (WGS) entry which is preliminary data.</text>
</comment>
<dbReference type="SUPFAM" id="SSF75704">
    <property type="entry name" value="Mitotic arrest deficient-like 1, Mad1"/>
    <property type="match status" value="1"/>
</dbReference>
<dbReference type="GO" id="GO:0005635">
    <property type="term" value="C:nuclear envelope"/>
    <property type="evidence" value="ECO:0007669"/>
    <property type="project" value="TreeGrafter"/>
</dbReference>
<dbReference type="GO" id="GO:0051301">
    <property type="term" value="P:cell division"/>
    <property type="evidence" value="ECO:0007669"/>
    <property type="project" value="UniProtKB-KW"/>
</dbReference>